<sequence>MKVFRDLYIRLNGARIEDLIEQFTAQCGDHWHRALDREKDAGSMGEKAFSFEHTAGDGLERAGLSLFQKEDDTWYVPNIIPLDSSQLSRDQYNKILENFLDTVVRPSIEGLPATAELSGDVVMLKDVVGEDVAALLQKFSVLANKSTGSSHPCDRNRWYDFLIAVQRKRISLDTDLLINSLMEDGWSEDRAHDLAIEYEFAIGLLDYKEGK</sequence>
<evidence type="ECO:0000313" key="1">
    <source>
        <dbReference type="EMBL" id="MBE2888876.1"/>
    </source>
</evidence>
<reference evidence="1 2" key="1">
    <citation type="submission" date="2020-10" db="EMBL/GenBank/DDBJ databases">
        <title>Investigation of anaerobic biodegradation of phenanthrene by a sulfate-dependent Geobacter anodireducens strain PheS2.</title>
        <authorList>
            <person name="Zhang Z."/>
        </authorList>
    </citation>
    <scope>NUCLEOTIDE SEQUENCE [LARGE SCALE GENOMIC DNA]</scope>
    <source>
        <strain evidence="1 2">PheS2</strain>
    </source>
</reference>
<protein>
    <submittedName>
        <fullName evidence="1">Uncharacterized protein</fullName>
    </submittedName>
</protein>
<proteinExistence type="predicted"/>
<gene>
    <name evidence="1" type="ORF">IIE05_12975</name>
</gene>
<dbReference type="EMBL" id="JADBFD010000018">
    <property type="protein sequence ID" value="MBE2888876.1"/>
    <property type="molecule type" value="Genomic_DNA"/>
</dbReference>
<keyword evidence="2" id="KW-1185">Reference proteome</keyword>
<evidence type="ECO:0000313" key="2">
    <source>
        <dbReference type="Proteomes" id="UP000618926"/>
    </source>
</evidence>
<dbReference type="Proteomes" id="UP000618926">
    <property type="component" value="Unassembled WGS sequence"/>
</dbReference>
<dbReference type="RefSeq" id="WP_192905722.1">
    <property type="nucleotide sequence ID" value="NZ_JADBFD010000018.1"/>
</dbReference>
<comment type="caution">
    <text evidence="1">The sequence shown here is derived from an EMBL/GenBank/DDBJ whole genome shotgun (WGS) entry which is preliminary data.</text>
</comment>
<name>A0ABR9NX89_9BACT</name>
<accession>A0ABR9NX89</accession>
<organism evidence="1 2">
    <name type="scientific">Geobacter anodireducens</name>
    <dbReference type="NCBI Taxonomy" id="1340425"/>
    <lineage>
        <taxon>Bacteria</taxon>
        <taxon>Pseudomonadati</taxon>
        <taxon>Thermodesulfobacteriota</taxon>
        <taxon>Desulfuromonadia</taxon>
        <taxon>Geobacterales</taxon>
        <taxon>Geobacteraceae</taxon>
        <taxon>Geobacter</taxon>
    </lineage>
</organism>